<feature type="domain" description="Acyl-CoA thioesterase-like N-terminal HotDog" evidence="4">
    <location>
        <begin position="31"/>
        <end position="112"/>
    </location>
</feature>
<keyword evidence="8" id="KW-1185">Reference proteome</keyword>
<dbReference type="AlphaFoldDB" id="J3P8M0"/>
<dbReference type="GO" id="GO:0009062">
    <property type="term" value="P:fatty acid catabolic process"/>
    <property type="evidence" value="ECO:0007669"/>
    <property type="project" value="TreeGrafter"/>
</dbReference>
<dbReference type="CDD" id="cd03444">
    <property type="entry name" value="Thioesterase_II_repeat1"/>
    <property type="match status" value="1"/>
</dbReference>
<reference evidence="6" key="3">
    <citation type="submission" date="2010-09" db="EMBL/GenBank/DDBJ databases">
        <title>Annotation of Gaeumannomyces graminis var. tritici R3-111a-1.</title>
        <authorList>
            <consortium name="The Broad Institute Genome Sequencing Platform"/>
            <person name="Ma L.-J."/>
            <person name="Dead R."/>
            <person name="Young S.K."/>
            <person name="Zeng Q."/>
            <person name="Gargeya S."/>
            <person name="Fitzgerald M."/>
            <person name="Haas B."/>
            <person name="Abouelleil A."/>
            <person name="Alvarado L."/>
            <person name="Arachchi H.M."/>
            <person name="Berlin A."/>
            <person name="Brown A."/>
            <person name="Chapman S.B."/>
            <person name="Chen Z."/>
            <person name="Dunbar C."/>
            <person name="Freedman E."/>
            <person name="Gearin G."/>
            <person name="Gellesch M."/>
            <person name="Goldberg J."/>
            <person name="Griggs A."/>
            <person name="Gujja S."/>
            <person name="Heiman D."/>
            <person name="Howarth C."/>
            <person name="Larson L."/>
            <person name="Lui A."/>
            <person name="MacDonald P.J.P."/>
            <person name="Mehta T."/>
            <person name="Montmayeur A."/>
            <person name="Murphy C."/>
            <person name="Neiman D."/>
            <person name="Pearson M."/>
            <person name="Priest M."/>
            <person name="Roberts A."/>
            <person name="Saif S."/>
            <person name="Shea T."/>
            <person name="Shenoy N."/>
            <person name="Sisk P."/>
            <person name="Stolte C."/>
            <person name="Sykes S."/>
            <person name="Yandava C."/>
            <person name="Wortman J."/>
            <person name="Nusbaum C."/>
            <person name="Birren B."/>
        </authorList>
    </citation>
    <scope>NUCLEOTIDE SEQUENCE</scope>
    <source>
        <strain evidence="6">R3-111a-1</strain>
    </source>
</reference>
<dbReference type="EnsemblFungi" id="EJT73003">
    <property type="protein sequence ID" value="EJT73003"/>
    <property type="gene ID" value="GGTG_09854"/>
</dbReference>
<dbReference type="Pfam" id="PF13622">
    <property type="entry name" value="4HBT_3"/>
    <property type="match status" value="1"/>
</dbReference>
<evidence type="ECO:0000259" key="4">
    <source>
        <dbReference type="Pfam" id="PF13622"/>
    </source>
</evidence>
<dbReference type="RefSeq" id="XP_009225977.1">
    <property type="nucleotide sequence ID" value="XM_009227713.1"/>
</dbReference>
<dbReference type="InterPro" id="IPR049449">
    <property type="entry name" value="TesB_ACOT8-like_N"/>
</dbReference>
<reference evidence="7" key="5">
    <citation type="submission" date="2018-04" db="UniProtKB">
        <authorList>
            <consortium name="EnsemblFungi"/>
        </authorList>
    </citation>
    <scope>IDENTIFICATION</scope>
    <source>
        <strain evidence="7">R3-111a-1</strain>
    </source>
</reference>
<reference evidence="6" key="2">
    <citation type="submission" date="2010-07" db="EMBL/GenBank/DDBJ databases">
        <authorList>
            <consortium name="The Broad Institute Genome Sequencing Platform"/>
            <consortium name="Broad Institute Genome Sequencing Center for Infectious Disease"/>
            <person name="Ma L.-J."/>
            <person name="Dead R."/>
            <person name="Young S."/>
            <person name="Zeng Q."/>
            <person name="Koehrsen M."/>
            <person name="Alvarado L."/>
            <person name="Berlin A."/>
            <person name="Chapman S.B."/>
            <person name="Chen Z."/>
            <person name="Freedman E."/>
            <person name="Gellesch M."/>
            <person name="Goldberg J."/>
            <person name="Griggs A."/>
            <person name="Gujja S."/>
            <person name="Heilman E.R."/>
            <person name="Heiman D."/>
            <person name="Hepburn T."/>
            <person name="Howarth C."/>
            <person name="Jen D."/>
            <person name="Larson L."/>
            <person name="Mehta T."/>
            <person name="Neiman D."/>
            <person name="Pearson M."/>
            <person name="Roberts A."/>
            <person name="Saif S."/>
            <person name="Shea T."/>
            <person name="Shenoy N."/>
            <person name="Sisk P."/>
            <person name="Stolte C."/>
            <person name="Sykes S."/>
            <person name="Walk T."/>
            <person name="White J."/>
            <person name="Yandava C."/>
            <person name="Haas B."/>
            <person name="Nusbaum C."/>
            <person name="Birren B."/>
        </authorList>
    </citation>
    <scope>NUCLEOTIDE SEQUENCE</scope>
    <source>
        <strain evidence="6">R3-111a-1</strain>
    </source>
</reference>
<feature type="domain" description="Acyl-CoA thioesterase-like C-terminal" evidence="5">
    <location>
        <begin position="198"/>
        <end position="351"/>
    </location>
</feature>
<dbReference type="PANTHER" id="PTHR11066:SF34">
    <property type="entry name" value="ACYL-COENZYME A THIOESTERASE 8"/>
    <property type="match status" value="1"/>
</dbReference>
<dbReference type="FunCoup" id="J3P8M0">
    <property type="interactions" value="156"/>
</dbReference>
<reference evidence="7" key="4">
    <citation type="journal article" date="2015" name="G3 (Bethesda)">
        <title>Genome sequences of three phytopathogenic species of the Magnaporthaceae family of fungi.</title>
        <authorList>
            <person name="Okagaki L.H."/>
            <person name="Nunes C.C."/>
            <person name="Sailsbery J."/>
            <person name="Clay B."/>
            <person name="Brown D."/>
            <person name="John T."/>
            <person name="Oh Y."/>
            <person name="Young N."/>
            <person name="Fitzgerald M."/>
            <person name="Haas B.J."/>
            <person name="Zeng Q."/>
            <person name="Young S."/>
            <person name="Adiconis X."/>
            <person name="Fan L."/>
            <person name="Levin J.Z."/>
            <person name="Mitchell T.K."/>
            <person name="Okubara P.A."/>
            <person name="Farman M.L."/>
            <person name="Kohn L.M."/>
            <person name="Birren B."/>
            <person name="Ma L.-J."/>
            <person name="Dean R.A."/>
        </authorList>
    </citation>
    <scope>NUCLEOTIDE SEQUENCE</scope>
    <source>
        <strain evidence="7">R3-111a-1</strain>
    </source>
</reference>
<dbReference type="Gene3D" id="2.40.160.210">
    <property type="entry name" value="Acyl-CoA thioesterase, double hotdog domain"/>
    <property type="match status" value="1"/>
</dbReference>
<dbReference type="EMBL" id="GL385399">
    <property type="protein sequence ID" value="EJT73003.1"/>
    <property type="molecule type" value="Genomic_DNA"/>
</dbReference>
<evidence type="ECO:0000256" key="3">
    <source>
        <dbReference type="SAM" id="MobiDB-lite"/>
    </source>
</evidence>
<feature type="region of interest" description="Disordered" evidence="3">
    <location>
        <begin position="264"/>
        <end position="289"/>
    </location>
</feature>
<gene>
    <name evidence="7" type="primary">20350312</name>
    <name evidence="6" type="ORF">GGTG_09854</name>
</gene>
<feature type="compositionally biased region" description="Low complexity" evidence="3">
    <location>
        <begin position="145"/>
        <end position="154"/>
    </location>
</feature>
<dbReference type="SUPFAM" id="SSF54637">
    <property type="entry name" value="Thioesterase/thiol ester dehydrase-isomerase"/>
    <property type="match status" value="2"/>
</dbReference>
<dbReference type="eggNOG" id="KOG3016">
    <property type="taxonomic scope" value="Eukaryota"/>
</dbReference>
<comment type="similarity">
    <text evidence="1">Belongs to the C/M/P thioester hydrolase family.</text>
</comment>
<organism evidence="6">
    <name type="scientific">Gaeumannomyces tritici (strain R3-111a-1)</name>
    <name type="common">Wheat and barley take-all root rot fungus</name>
    <name type="synonym">Gaeumannomyces graminis var. tritici</name>
    <dbReference type="NCBI Taxonomy" id="644352"/>
    <lineage>
        <taxon>Eukaryota</taxon>
        <taxon>Fungi</taxon>
        <taxon>Dikarya</taxon>
        <taxon>Ascomycota</taxon>
        <taxon>Pezizomycotina</taxon>
        <taxon>Sordariomycetes</taxon>
        <taxon>Sordariomycetidae</taxon>
        <taxon>Magnaporthales</taxon>
        <taxon>Magnaporthaceae</taxon>
        <taxon>Gaeumannomyces</taxon>
    </lineage>
</organism>
<dbReference type="InterPro" id="IPR029069">
    <property type="entry name" value="HotDog_dom_sf"/>
</dbReference>
<sequence length="358" mass="38255">MAVQAPVEPLISVIAAPEHGPDVFTNENIPWTPGQGFRGIFGGFLLGHAVRAAQLSADASQAVHSLQATFVRPGQASPRFLYRVERAGDGRTFCTRVVRAEQGGRCVLVATIGLHRPPDPSSLPSGGGGGGGGGAAAAAPPPTSPDSSSSSSSGVKDLEDTIAPPPMDGLAPLDIPSTSSSALLALVGLQNPAVDSALHPFEWRHILPPPAAQRQTKRGKPSDFRLRSYVRSAAPLSADAATPAHHLAALAFLTDELLITTVNLAHPEEEEQPRQVEEGQKKRRRRRSRFSVQTSLNHSVLFHDPAARADEWMVSERSTSWAADGRVLVEQRFWGKDSGRLVLSCWQEGLVRVNRSNL</sequence>
<dbReference type="STRING" id="644352.J3P8M0"/>
<dbReference type="GO" id="GO:0006637">
    <property type="term" value="P:acyl-CoA metabolic process"/>
    <property type="evidence" value="ECO:0007669"/>
    <property type="project" value="InterPro"/>
</dbReference>
<evidence type="ECO:0000313" key="6">
    <source>
        <dbReference type="EMBL" id="EJT73003.1"/>
    </source>
</evidence>
<dbReference type="InterPro" id="IPR049450">
    <property type="entry name" value="ACOT8-like_C"/>
</dbReference>
<dbReference type="Pfam" id="PF20789">
    <property type="entry name" value="4HBT_3C"/>
    <property type="match status" value="1"/>
</dbReference>
<feature type="region of interest" description="Disordered" evidence="3">
    <location>
        <begin position="117"/>
        <end position="174"/>
    </location>
</feature>
<evidence type="ECO:0000259" key="5">
    <source>
        <dbReference type="Pfam" id="PF20789"/>
    </source>
</evidence>
<dbReference type="HOGENOM" id="CLU_032690_3_1_1"/>
<dbReference type="InterPro" id="IPR003703">
    <property type="entry name" value="Acyl_CoA_thio"/>
</dbReference>
<reference evidence="8" key="1">
    <citation type="submission" date="2010-07" db="EMBL/GenBank/DDBJ databases">
        <title>The genome sequence of Gaeumannomyces graminis var. tritici strain R3-111a-1.</title>
        <authorList>
            <consortium name="The Broad Institute Genome Sequencing Platform"/>
            <person name="Ma L.-J."/>
            <person name="Dead R."/>
            <person name="Young S."/>
            <person name="Zeng Q."/>
            <person name="Koehrsen M."/>
            <person name="Alvarado L."/>
            <person name="Berlin A."/>
            <person name="Chapman S.B."/>
            <person name="Chen Z."/>
            <person name="Freedman E."/>
            <person name="Gellesch M."/>
            <person name="Goldberg J."/>
            <person name="Griggs A."/>
            <person name="Gujja S."/>
            <person name="Heilman E.R."/>
            <person name="Heiman D."/>
            <person name="Hepburn T."/>
            <person name="Howarth C."/>
            <person name="Jen D."/>
            <person name="Larson L."/>
            <person name="Mehta T."/>
            <person name="Neiman D."/>
            <person name="Pearson M."/>
            <person name="Roberts A."/>
            <person name="Saif S."/>
            <person name="Shea T."/>
            <person name="Shenoy N."/>
            <person name="Sisk P."/>
            <person name="Stolte C."/>
            <person name="Sykes S."/>
            <person name="Walk T."/>
            <person name="White J."/>
            <person name="Yandava C."/>
            <person name="Haas B."/>
            <person name="Nusbaum C."/>
            <person name="Birren B."/>
        </authorList>
    </citation>
    <scope>NUCLEOTIDE SEQUENCE [LARGE SCALE GENOMIC DNA]</scope>
    <source>
        <strain evidence="8">R3-111a-1</strain>
    </source>
</reference>
<evidence type="ECO:0000313" key="7">
    <source>
        <dbReference type="EnsemblFungi" id="EJT73003"/>
    </source>
</evidence>
<name>J3P8M0_GAET3</name>
<evidence type="ECO:0000256" key="1">
    <source>
        <dbReference type="ARBA" id="ARBA00006538"/>
    </source>
</evidence>
<dbReference type="OrthoDB" id="68328at2759"/>
<accession>J3P8M0</accession>
<feature type="compositionally biased region" description="Gly residues" evidence="3">
    <location>
        <begin position="125"/>
        <end position="135"/>
    </location>
</feature>
<evidence type="ECO:0000313" key="8">
    <source>
        <dbReference type="Proteomes" id="UP000006039"/>
    </source>
</evidence>
<dbReference type="CDD" id="cd03445">
    <property type="entry name" value="Thioesterase_II_repeat2"/>
    <property type="match status" value="1"/>
</dbReference>
<evidence type="ECO:0008006" key="9">
    <source>
        <dbReference type="Google" id="ProtNLM"/>
    </source>
</evidence>
<proteinExistence type="inferred from homology"/>
<keyword evidence="2" id="KW-0378">Hydrolase</keyword>
<dbReference type="GeneID" id="20350312"/>
<dbReference type="GO" id="GO:0047617">
    <property type="term" value="F:fatty acyl-CoA hydrolase activity"/>
    <property type="evidence" value="ECO:0007669"/>
    <property type="project" value="InterPro"/>
</dbReference>
<protein>
    <recommendedName>
        <fullName evidence="9">Acyl-CoA thioesterase II</fullName>
    </recommendedName>
</protein>
<dbReference type="VEuPathDB" id="FungiDB:GGTG_09854"/>
<dbReference type="GO" id="GO:0005782">
    <property type="term" value="C:peroxisomal matrix"/>
    <property type="evidence" value="ECO:0007669"/>
    <property type="project" value="UniProtKB-SubCell"/>
</dbReference>
<dbReference type="Proteomes" id="UP000006039">
    <property type="component" value="Unassembled WGS sequence"/>
</dbReference>
<evidence type="ECO:0000256" key="2">
    <source>
        <dbReference type="ARBA" id="ARBA00022801"/>
    </source>
</evidence>
<dbReference type="InterPro" id="IPR042171">
    <property type="entry name" value="Acyl-CoA_hotdog"/>
</dbReference>
<dbReference type="PANTHER" id="PTHR11066">
    <property type="entry name" value="ACYL-COA THIOESTERASE"/>
    <property type="match status" value="1"/>
</dbReference>